<proteinExistence type="inferred from homology"/>
<feature type="domain" description="ATP-grasp" evidence="19">
    <location>
        <begin position="236"/>
        <end position="442"/>
    </location>
</feature>
<evidence type="ECO:0000256" key="5">
    <source>
        <dbReference type="ARBA" id="ARBA00010871"/>
    </source>
</evidence>
<keyword evidence="8" id="KW-0479">Metal-binding</keyword>
<keyword evidence="7 20" id="KW-0436">Ligase</keyword>
<dbReference type="GO" id="GO:0005829">
    <property type="term" value="C:cytosol"/>
    <property type="evidence" value="ECO:0007669"/>
    <property type="project" value="TreeGrafter"/>
</dbReference>
<comment type="cofactor">
    <cofactor evidence="1">
        <name>Mn(2+)</name>
        <dbReference type="ChEBI" id="CHEBI:29035"/>
    </cofactor>
</comment>
<evidence type="ECO:0000256" key="10">
    <source>
        <dbReference type="ARBA" id="ARBA00022840"/>
    </source>
</evidence>
<dbReference type="PANTHER" id="PTHR23132:SF25">
    <property type="entry name" value="D-ALANINE--D-ALANINE LIGASE A"/>
    <property type="match status" value="1"/>
</dbReference>
<dbReference type="InterPro" id="IPR000291">
    <property type="entry name" value="D-Ala_lig_Van_CS"/>
</dbReference>
<evidence type="ECO:0000259" key="19">
    <source>
        <dbReference type="PROSITE" id="PS50975"/>
    </source>
</evidence>
<evidence type="ECO:0000256" key="3">
    <source>
        <dbReference type="ARBA" id="ARBA00004496"/>
    </source>
</evidence>
<keyword evidence="6" id="KW-0963">Cytoplasm</keyword>
<dbReference type="PANTHER" id="PTHR23132">
    <property type="entry name" value="D-ALANINE--D-ALANINE LIGASE"/>
    <property type="match status" value="1"/>
</dbReference>
<keyword evidence="18" id="KW-0732">Signal</keyword>
<dbReference type="GO" id="GO:0008716">
    <property type="term" value="F:D-alanine-D-alanine ligase activity"/>
    <property type="evidence" value="ECO:0007669"/>
    <property type="project" value="InterPro"/>
</dbReference>
<sequence length="452" mass="49702">MAQAVSCLHCIWMLDLVLAAFENRSLLSRKTNIRNSLDTMRSDNNALVQLVSFAFQWLRQQRQRLKRSSDTGIGGMVRPHGNSCTSVIKRLDKYELSNIVPQRTLCNLMNSTRVLILAGGRSDEHDVSITSARSLLAATEKAPHLEATVVVVTREGRWRSAGDSQKALVAGTACHGGEPMLQGANVGTDYDVVFPLMHGPFGEDGTVQGMLELAGVPYVGCGVLASAVCMDKIMTKEILRANDIPQVRYVSLTREAYKTDPAAIITAARKLSAPWFVKPANLGSSVGVSKATDPSQLDAAIREALKFDRRAIIEEGVPNVRELEVAILGNESPKASPVGEISHDADFYDYETKYTAGKAQLHIPTDAPACVCKQIQEIAIRAYQLLDCAGFARVDFFYQPETGRVFLNELNTIPGFTPFSMFPRLWEAGGIPYGQLVEHLVKLAQDRHKERR</sequence>
<comment type="subcellular location">
    <subcellularLocation>
        <location evidence="3">Cytoplasm</location>
    </subcellularLocation>
</comment>
<comment type="caution">
    <text evidence="20">The sequence shown here is derived from an EMBL/GenBank/DDBJ whole genome shotgun (WGS) entry which is preliminary data.</text>
</comment>
<reference evidence="20" key="1">
    <citation type="submission" date="2020-05" db="EMBL/GenBank/DDBJ databases">
        <title>Mycena genomes resolve the evolution of fungal bioluminescence.</title>
        <authorList>
            <person name="Tsai I.J."/>
        </authorList>
    </citation>
    <scope>NUCLEOTIDE SEQUENCE</scope>
    <source>
        <strain evidence="20">160909Yilan</strain>
    </source>
</reference>
<evidence type="ECO:0000256" key="12">
    <source>
        <dbReference type="ARBA" id="ARBA00022960"/>
    </source>
</evidence>
<feature type="signal peptide" evidence="18">
    <location>
        <begin position="1"/>
        <end position="19"/>
    </location>
</feature>
<evidence type="ECO:0000256" key="8">
    <source>
        <dbReference type="ARBA" id="ARBA00022723"/>
    </source>
</evidence>
<keyword evidence="10 17" id="KW-0067">ATP-binding</keyword>
<evidence type="ECO:0000256" key="7">
    <source>
        <dbReference type="ARBA" id="ARBA00022598"/>
    </source>
</evidence>
<dbReference type="InterPro" id="IPR005905">
    <property type="entry name" value="D_ala_D_ala"/>
</dbReference>
<evidence type="ECO:0000256" key="6">
    <source>
        <dbReference type="ARBA" id="ARBA00022490"/>
    </source>
</evidence>
<dbReference type="NCBIfam" id="NF002378">
    <property type="entry name" value="PRK01372.1"/>
    <property type="match status" value="1"/>
</dbReference>
<keyword evidence="9 17" id="KW-0547">Nucleotide-binding</keyword>
<dbReference type="InterPro" id="IPR011127">
    <property type="entry name" value="Dala_Dala_lig_N"/>
</dbReference>
<evidence type="ECO:0000256" key="17">
    <source>
        <dbReference type="PROSITE-ProRule" id="PRU00409"/>
    </source>
</evidence>
<dbReference type="InterPro" id="IPR011095">
    <property type="entry name" value="Dala_Dala_lig_C"/>
</dbReference>
<dbReference type="GO" id="GO:0071555">
    <property type="term" value="P:cell wall organization"/>
    <property type="evidence" value="ECO:0007669"/>
    <property type="project" value="UniProtKB-KW"/>
</dbReference>
<dbReference type="Gene3D" id="3.30.470.20">
    <property type="entry name" value="ATP-grasp fold, B domain"/>
    <property type="match status" value="1"/>
</dbReference>
<dbReference type="GO" id="GO:0005524">
    <property type="term" value="F:ATP binding"/>
    <property type="evidence" value="ECO:0007669"/>
    <property type="project" value="UniProtKB-UniRule"/>
</dbReference>
<dbReference type="SUPFAM" id="SSF56059">
    <property type="entry name" value="Glutathione synthetase ATP-binding domain-like"/>
    <property type="match status" value="1"/>
</dbReference>
<dbReference type="EMBL" id="JACAZH010000007">
    <property type="protein sequence ID" value="KAF7363973.1"/>
    <property type="molecule type" value="Genomic_DNA"/>
</dbReference>
<keyword evidence="12" id="KW-0133">Cell shape</keyword>
<keyword evidence="11" id="KW-0460">Magnesium</keyword>
<keyword evidence="21" id="KW-1185">Reference proteome</keyword>
<dbReference type="PROSITE" id="PS50975">
    <property type="entry name" value="ATP_GRASP"/>
    <property type="match status" value="1"/>
</dbReference>
<keyword evidence="14" id="KW-0464">Manganese</keyword>
<evidence type="ECO:0000256" key="11">
    <source>
        <dbReference type="ARBA" id="ARBA00022842"/>
    </source>
</evidence>
<evidence type="ECO:0000256" key="9">
    <source>
        <dbReference type="ARBA" id="ARBA00022741"/>
    </source>
</evidence>
<evidence type="ECO:0000256" key="2">
    <source>
        <dbReference type="ARBA" id="ARBA00001946"/>
    </source>
</evidence>
<evidence type="ECO:0000313" key="20">
    <source>
        <dbReference type="EMBL" id="KAF7363973.1"/>
    </source>
</evidence>
<dbReference type="SUPFAM" id="SSF52440">
    <property type="entry name" value="PreATP-grasp domain"/>
    <property type="match status" value="1"/>
</dbReference>
<keyword evidence="15" id="KW-0961">Cell wall biogenesis/degradation</keyword>
<dbReference type="PROSITE" id="PS00843">
    <property type="entry name" value="DALA_DALA_LIGASE_1"/>
    <property type="match status" value="1"/>
</dbReference>
<dbReference type="PROSITE" id="PS00844">
    <property type="entry name" value="DALA_DALA_LIGASE_2"/>
    <property type="match status" value="1"/>
</dbReference>
<dbReference type="AlphaFoldDB" id="A0A8H7D9M6"/>
<comment type="pathway">
    <text evidence="16">Glycan biosynthesis.</text>
</comment>
<comment type="similarity">
    <text evidence="5">Belongs to the D-alanine--D-alanine ligase family.</text>
</comment>
<accession>A0A8H7D9M6</accession>
<protein>
    <submittedName>
        <fullName evidence="20">D-alanine--D-alanine ligase</fullName>
    </submittedName>
</protein>
<dbReference type="Proteomes" id="UP000623467">
    <property type="component" value="Unassembled WGS sequence"/>
</dbReference>
<evidence type="ECO:0000256" key="4">
    <source>
        <dbReference type="ARBA" id="ARBA00004752"/>
    </source>
</evidence>
<name>A0A8H7D9M6_9AGAR</name>
<evidence type="ECO:0000256" key="16">
    <source>
        <dbReference type="ARBA" id="ARBA00060592"/>
    </source>
</evidence>
<dbReference type="HAMAP" id="MF_00047">
    <property type="entry name" value="Dala_Dala_lig"/>
    <property type="match status" value="1"/>
</dbReference>
<dbReference type="NCBIfam" id="NF002528">
    <property type="entry name" value="PRK01966.1-4"/>
    <property type="match status" value="1"/>
</dbReference>
<evidence type="ECO:0000256" key="1">
    <source>
        <dbReference type="ARBA" id="ARBA00001936"/>
    </source>
</evidence>
<dbReference type="FunFam" id="3.30.1490.20:FF:000007">
    <property type="entry name" value="D-alanine--D-alanine ligase"/>
    <property type="match status" value="1"/>
</dbReference>
<dbReference type="GO" id="GO:0046872">
    <property type="term" value="F:metal ion binding"/>
    <property type="evidence" value="ECO:0007669"/>
    <property type="project" value="UniProtKB-KW"/>
</dbReference>
<keyword evidence="13" id="KW-0573">Peptidoglycan synthesis</keyword>
<evidence type="ECO:0000256" key="15">
    <source>
        <dbReference type="ARBA" id="ARBA00023316"/>
    </source>
</evidence>
<dbReference type="Gene3D" id="3.30.1490.20">
    <property type="entry name" value="ATP-grasp fold, A domain"/>
    <property type="match status" value="1"/>
</dbReference>
<dbReference type="FunFam" id="3.30.470.20:FF:000008">
    <property type="entry name" value="D-alanine--D-alanine ligase"/>
    <property type="match status" value="1"/>
</dbReference>
<dbReference type="GO" id="GO:0008360">
    <property type="term" value="P:regulation of cell shape"/>
    <property type="evidence" value="ECO:0007669"/>
    <property type="project" value="UniProtKB-KW"/>
</dbReference>
<feature type="chain" id="PRO_5034748969" evidence="18">
    <location>
        <begin position="20"/>
        <end position="452"/>
    </location>
</feature>
<organism evidence="20 21">
    <name type="scientific">Mycena sanguinolenta</name>
    <dbReference type="NCBI Taxonomy" id="230812"/>
    <lineage>
        <taxon>Eukaryota</taxon>
        <taxon>Fungi</taxon>
        <taxon>Dikarya</taxon>
        <taxon>Basidiomycota</taxon>
        <taxon>Agaricomycotina</taxon>
        <taxon>Agaricomycetes</taxon>
        <taxon>Agaricomycetidae</taxon>
        <taxon>Agaricales</taxon>
        <taxon>Marasmiineae</taxon>
        <taxon>Mycenaceae</taxon>
        <taxon>Mycena</taxon>
    </lineage>
</organism>
<evidence type="ECO:0000313" key="21">
    <source>
        <dbReference type="Proteomes" id="UP000623467"/>
    </source>
</evidence>
<comment type="pathway">
    <text evidence="4">Cell wall biogenesis; peptidoglycan biosynthesis.</text>
</comment>
<dbReference type="Pfam" id="PF01820">
    <property type="entry name" value="Dala_Dala_lig_N"/>
    <property type="match status" value="1"/>
</dbReference>
<evidence type="ECO:0000256" key="13">
    <source>
        <dbReference type="ARBA" id="ARBA00022984"/>
    </source>
</evidence>
<dbReference type="Pfam" id="PF07478">
    <property type="entry name" value="Dala_Dala_lig_C"/>
    <property type="match status" value="1"/>
</dbReference>
<comment type="cofactor">
    <cofactor evidence="2">
        <name>Mg(2+)</name>
        <dbReference type="ChEBI" id="CHEBI:18420"/>
    </cofactor>
</comment>
<dbReference type="Gene3D" id="3.40.50.20">
    <property type="match status" value="1"/>
</dbReference>
<evidence type="ECO:0000256" key="18">
    <source>
        <dbReference type="SAM" id="SignalP"/>
    </source>
</evidence>
<dbReference type="InterPro" id="IPR013815">
    <property type="entry name" value="ATP_grasp_subdomain_1"/>
</dbReference>
<dbReference type="InterPro" id="IPR016185">
    <property type="entry name" value="PreATP-grasp_dom_sf"/>
</dbReference>
<dbReference type="InterPro" id="IPR011761">
    <property type="entry name" value="ATP-grasp"/>
</dbReference>
<dbReference type="OrthoDB" id="2013972at2759"/>
<gene>
    <name evidence="20" type="ORF">MSAN_01055900</name>
</gene>
<dbReference type="NCBIfam" id="TIGR01205">
    <property type="entry name" value="D_ala_D_alaTIGR"/>
    <property type="match status" value="1"/>
</dbReference>
<evidence type="ECO:0000256" key="14">
    <source>
        <dbReference type="ARBA" id="ARBA00023211"/>
    </source>
</evidence>